<keyword evidence="2" id="KW-1185">Reference proteome</keyword>
<name>A0A1I3ZU89_9PSEU</name>
<evidence type="ECO:0000313" key="1">
    <source>
        <dbReference type="EMBL" id="SFK47271.1"/>
    </source>
</evidence>
<sequence>MRPEERFEELVGELSGLPEVTSPGAADGRFGTQALRVRNRIFAMYVRGQLVLKLPKSRVDDLVAAGEGARFDANKGTPMKEWLALHPDSALPWRALAEEAMAFVGGA</sequence>
<dbReference type="Proteomes" id="UP000199025">
    <property type="component" value="Unassembled WGS sequence"/>
</dbReference>
<dbReference type="RefSeq" id="WP_091513618.1">
    <property type="nucleotide sequence ID" value="NZ_CBDRCA010000062.1"/>
</dbReference>
<dbReference type="SUPFAM" id="SSF159894">
    <property type="entry name" value="YgaC/TfoX-N like"/>
    <property type="match status" value="1"/>
</dbReference>
<evidence type="ECO:0008006" key="3">
    <source>
        <dbReference type="Google" id="ProtNLM"/>
    </source>
</evidence>
<dbReference type="AlphaFoldDB" id="A0A1I3ZU89"/>
<gene>
    <name evidence="1" type="ORF">SAMN05421835_12216</name>
</gene>
<proteinExistence type="predicted"/>
<dbReference type="EMBL" id="FORP01000022">
    <property type="protein sequence ID" value="SFK47271.1"/>
    <property type="molecule type" value="Genomic_DNA"/>
</dbReference>
<dbReference type="OrthoDB" id="8779526at2"/>
<organism evidence="1 2">
    <name type="scientific">Amycolatopsis sacchari</name>
    <dbReference type="NCBI Taxonomy" id="115433"/>
    <lineage>
        <taxon>Bacteria</taxon>
        <taxon>Bacillati</taxon>
        <taxon>Actinomycetota</taxon>
        <taxon>Actinomycetes</taxon>
        <taxon>Pseudonocardiales</taxon>
        <taxon>Pseudonocardiaceae</taxon>
        <taxon>Amycolatopsis</taxon>
    </lineage>
</organism>
<evidence type="ECO:0000313" key="2">
    <source>
        <dbReference type="Proteomes" id="UP000199025"/>
    </source>
</evidence>
<dbReference type="STRING" id="115433.SAMN05421835_12216"/>
<reference evidence="1 2" key="1">
    <citation type="submission" date="2016-10" db="EMBL/GenBank/DDBJ databases">
        <authorList>
            <person name="de Groot N.N."/>
        </authorList>
    </citation>
    <scope>NUCLEOTIDE SEQUENCE [LARGE SCALE GENOMIC DNA]</scope>
    <source>
        <strain evidence="1 2">DSM 44468</strain>
    </source>
</reference>
<accession>A0A1I3ZU89</accession>
<protein>
    <recommendedName>
        <fullName evidence="3">TfoX N-terminal domain-containing protein</fullName>
    </recommendedName>
</protein>